<proteinExistence type="predicted"/>
<feature type="transmembrane region" description="Helical" evidence="1">
    <location>
        <begin position="785"/>
        <end position="805"/>
    </location>
</feature>
<dbReference type="SUPFAM" id="SSF55961">
    <property type="entry name" value="Bet v1-like"/>
    <property type="match status" value="1"/>
</dbReference>
<evidence type="ECO:0000256" key="1">
    <source>
        <dbReference type="SAM" id="Phobius"/>
    </source>
</evidence>
<protein>
    <submittedName>
        <fullName evidence="2">Uncharacterized protein</fullName>
    </submittedName>
</protein>
<keyword evidence="1" id="KW-0472">Membrane</keyword>
<comment type="caution">
    <text evidence="2">The sequence shown here is derived from an EMBL/GenBank/DDBJ whole genome shotgun (WGS) entry which is preliminary data.</text>
</comment>
<dbReference type="Proteomes" id="UP001165085">
    <property type="component" value="Unassembled WGS sequence"/>
</dbReference>
<feature type="transmembrane region" description="Helical" evidence="1">
    <location>
        <begin position="826"/>
        <end position="846"/>
    </location>
</feature>
<dbReference type="EMBL" id="BRXY01000092">
    <property type="protein sequence ID" value="GMH64236.1"/>
    <property type="molecule type" value="Genomic_DNA"/>
</dbReference>
<feature type="transmembrane region" description="Helical" evidence="1">
    <location>
        <begin position="733"/>
        <end position="755"/>
    </location>
</feature>
<evidence type="ECO:0000313" key="2">
    <source>
        <dbReference type="EMBL" id="GMH64236.1"/>
    </source>
</evidence>
<keyword evidence="1" id="KW-0812">Transmembrane</keyword>
<evidence type="ECO:0000313" key="3">
    <source>
        <dbReference type="Proteomes" id="UP001165085"/>
    </source>
</evidence>
<feature type="transmembrane region" description="Helical" evidence="1">
    <location>
        <begin position="873"/>
        <end position="890"/>
    </location>
</feature>
<keyword evidence="1" id="KW-1133">Transmembrane helix</keyword>
<dbReference type="Gene3D" id="3.30.530.20">
    <property type="match status" value="1"/>
</dbReference>
<accession>A0A9W7A1Z5</accession>
<reference evidence="3" key="1">
    <citation type="journal article" date="2023" name="Commun. Biol.">
        <title>Genome analysis of Parmales, the sister group of diatoms, reveals the evolutionary specialization of diatoms from phago-mixotrophs to photoautotrophs.</title>
        <authorList>
            <person name="Ban H."/>
            <person name="Sato S."/>
            <person name="Yoshikawa S."/>
            <person name="Yamada K."/>
            <person name="Nakamura Y."/>
            <person name="Ichinomiya M."/>
            <person name="Sato N."/>
            <person name="Blanc-Mathieu R."/>
            <person name="Endo H."/>
            <person name="Kuwata A."/>
            <person name="Ogata H."/>
        </authorList>
    </citation>
    <scope>NUCLEOTIDE SEQUENCE [LARGE SCALE GENOMIC DNA]</scope>
    <source>
        <strain evidence="3">NIES 3701</strain>
    </source>
</reference>
<organism evidence="2 3">
    <name type="scientific">Triparma strigata</name>
    <dbReference type="NCBI Taxonomy" id="1606541"/>
    <lineage>
        <taxon>Eukaryota</taxon>
        <taxon>Sar</taxon>
        <taxon>Stramenopiles</taxon>
        <taxon>Ochrophyta</taxon>
        <taxon>Bolidophyceae</taxon>
        <taxon>Parmales</taxon>
        <taxon>Triparmaceae</taxon>
        <taxon>Triparma</taxon>
    </lineage>
</organism>
<dbReference type="AlphaFoldDB" id="A0A9W7A1Z5"/>
<sequence length="1014" mass="113746">MDPERPQHKKAKSSIEVGRLERLGKAYLTQVAEANADTEVAIRVLQGYLGYIKSSLEEEEDLSVPNPQSSSVPNPVLLYVSSSEPLSSASVSTIRDPGIALLPALSASPYTSIGRTLSASPSHRLSALERINKIVPHIVPKSAEVKFLESPESMMYVTRFNADVIYENKIVLQIDNVVQLYTEDEDEIVASAIGLLAGLNMKGAIPYRNFKTTFSSCSHLKGYLNTSEGDIYALATFFVSGFHSRVAARLTNYFMKCYNPAFRGSTEFSTTDEKDYLDVLNAHSAIICQEYNFPSPLTDREAICNIVWKRTSEKSIIVAYHPLSSHPKVEAKDGRAVIRGTQQVVYRLTQLDNGGTRVEMGLHVNFGGNIPSLIVNKFIIPNFDRLASHTQAYFLCSIKLSTVSKADGKLLGELLLCSVKAARKRGSWRKRGELGKSGVDEFLYSTVAMRELLSHHPWIRAMLHVLSVNRVKASATNVNARLANMTDADAVNLGEALSTIILSNTEASTAVDHWIAQYVALEELEKEYDWLRPFFVEIALYNLSSFGLKFRVLGGALLSTTDLITDIYMTVQFFNTEGQESFGRINACLVGITMTLQLIVAYGQNGKKLSAFLKDAICIMLGLKPALDAYRVGSGAKKEEHHKLSPLHEMTIFKVLECVGEAVPGSIVQIYALILAQDKNWDAFLSIVVSASTIAFTSSMISYDFDTSPNLRVTEKLFYGYIPDKYWERGLCFLSLMTFSFAHVLLQTLSCALLAVMNPSWVFYYIAADMTLFFLYKLVKKDFHTYINLSGLTRLIVSFFERFFIKIMLNFTLMVQLRHPQEVGGAPFLMSIMTSLAVSVGAAYAYENDTETDADGEGSSARLDSSTLKASMFSLYAIWLSSLLSFIWVIKKSYLHTFFNLETASEFQRKTVMSLNDQDDIKASYFFSHPDIREGWGDELLRPWTLKNWDRWEDEKPAWFNDTWIEAVPNEYIPYQWRVTYKKTKGRVDDEDLKKRRGSIGNVGELVLGVKEAK</sequence>
<dbReference type="OrthoDB" id="193494at2759"/>
<name>A0A9W7A1Z5_9STRA</name>
<gene>
    <name evidence="2" type="ORF">TrST_g687</name>
</gene>
<keyword evidence="3" id="KW-1185">Reference proteome</keyword>
<dbReference type="InterPro" id="IPR023393">
    <property type="entry name" value="START-like_dom_sf"/>
</dbReference>